<evidence type="ECO:0000256" key="4">
    <source>
        <dbReference type="ARBA" id="ARBA00022692"/>
    </source>
</evidence>
<dbReference type="PANTHER" id="PTHR43394">
    <property type="entry name" value="ATP-DEPENDENT PERMEASE MDL1, MITOCHONDRIAL"/>
    <property type="match status" value="1"/>
</dbReference>
<dbReference type="FunFam" id="1.20.1560.10:FF:000040">
    <property type="entry name" value="Multidrug ABC transporter ATP-binding protein"/>
    <property type="match status" value="1"/>
</dbReference>
<dbReference type="KEGG" id="cter:A606_11590"/>
<feature type="domain" description="ABC transporter" evidence="10">
    <location>
        <begin position="339"/>
        <end position="592"/>
    </location>
</feature>
<dbReference type="SUPFAM" id="SSF90123">
    <property type="entry name" value="ABC transporter transmembrane region"/>
    <property type="match status" value="1"/>
</dbReference>
<feature type="transmembrane region" description="Helical" evidence="9">
    <location>
        <begin position="132"/>
        <end position="156"/>
    </location>
</feature>
<evidence type="ECO:0000256" key="3">
    <source>
        <dbReference type="ARBA" id="ARBA00022475"/>
    </source>
</evidence>
<evidence type="ECO:0000256" key="7">
    <source>
        <dbReference type="ARBA" id="ARBA00022989"/>
    </source>
</evidence>
<keyword evidence="13" id="KW-1185">Reference proteome</keyword>
<evidence type="ECO:0000256" key="8">
    <source>
        <dbReference type="ARBA" id="ARBA00023136"/>
    </source>
</evidence>
<dbReference type="FunFam" id="3.40.50.300:FF:000854">
    <property type="entry name" value="Multidrug ABC transporter ATP-binding protein"/>
    <property type="match status" value="1"/>
</dbReference>
<evidence type="ECO:0000256" key="2">
    <source>
        <dbReference type="ARBA" id="ARBA00022448"/>
    </source>
</evidence>
<dbReference type="SMART" id="SM00382">
    <property type="entry name" value="AAA"/>
    <property type="match status" value="1"/>
</dbReference>
<feature type="transmembrane region" description="Helical" evidence="9">
    <location>
        <begin position="21"/>
        <end position="39"/>
    </location>
</feature>
<dbReference type="GO" id="GO:0005524">
    <property type="term" value="F:ATP binding"/>
    <property type="evidence" value="ECO:0007669"/>
    <property type="project" value="UniProtKB-KW"/>
</dbReference>
<dbReference type="SUPFAM" id="SSF52540">
    <property type="entry name" value="P-loop containing nucleoside triphosphate hydrolases"/>
    <property type="match status" value="1"/>
</dbReference>
<evidence type="ECO:0000313" key="13">
    <source>
        <dbReference type="Proteomes" id="UP000014809"/>
    </source>
</evidence>
<dbReference type="PANTHER" id="PTHR43394:SF1">
    <property type="entry name" value="ATP-BINDING CASSETTE SUB-FAMILY B MEMBER 10, MITOCHONDRIAL"/>
    <property type="match status" value="1"/>
</dbReference>
<evidence type="ECO:0000259" key="10">
    <source>
        <dbReference type="PROSITE" id="PS50893"/>
    </source>
</evidence>
<dbReference type="EMBL" id="CP003696">
    <property type="protein sequence ID" value="AGP31957.1"/>
    <property type="molecule type" value="Genomic_DNA"/>
</dbReference>
<feature type="transmembrane region" description="Helical" evidence="9">
    <location>
        <begin position="162"/>
        <end position="188"/>
    </location>
</feature>
<dbReference type="PATRIC" id="fig|1200352.3.peg.2377"/>
<evidence type="ECO:0000313" key="12">
    <source>
        <dbReference type="EMBL" id="AGP31957.1"/>
    </source>
</evidence>
<dbReference type="Pfam" id="PF00664">
    <property type="entry name" value="ABC_membrane"/>
    <property type="match status" value="1"/>
</dbReference>
<evidence type="ECO:0000256" key="9">
    <source>
        <dbReference type="SAM" id="Phobius"/>
    </source>
</evidence>
<evidence type="ECO:0000256" key="6">
    <source>
        <dbReference type="ARBA" id="ARBA00022840"/>
    </source>
</evidence>
<organism evidence="12 13">
    <name type="scientific">Corynebacterium terpenotabidum Y-11</name>
    <dbReference type="NCBI Taxonomy" id="1200352"/>
    <lineage>
        <taxon>Bacteria</taxon>
        <taxon>Bacillati</taxon>
        <taxon>Actinomycetota</taxon>
        <taxon>Actinomycetes</taxon>
        <taxon>Mycobacteriales</taxon>
        <taxon>Corynebacteriaceae</taxon>
        <taxon>Corynebacterium</taxon>
    </lineage>
</organism>
<keyword evidence="4 9" id="KW-0812">Transmembrane</keyword>
<dbReference type="GO" id="GO:0016887">
    <property type="term" value="F:ATP hydrolysis activity"/>
    <property type="evidence" value="ECO:0007669"/>
    <property type="project" value="InterPro"/>
</dbReference>
<dbReference type="GO" id="GO:0005886">
    <property type="term" value="C:plasma membrane"/>
    <property type="evidence" value="ECO:0007669"/>
    <property type="project" value="UniProtKB-SubCell"/>
</dbReference>
<dbReference type="InterPro" id="IPR003593">
    <property type="entry name" value="AAA+_ATPase"/>
</dbReference>
<proteinExistence type="predicted"/>
<reference evidence="12 13" key="1">
    <citation type="submission" date="2012-06" db="EMBL/GenBank/DDBJ databases">
        <title>Complete genome sequence of Corynebacterium terpenotabidum Y-11 (=DSM 44721).</title>
        <authorList>
            <person name="Ruckert C."/>
            <person name="Albersmeier A."/>
            <person name="Al-Dilaimi A."/>
            <person name="Szczepanowski R."/>
            <person name="Kalinowski J."/>
        </authorList>
    </citation>
    <scope>NUCLEOTIDE SEQUENCE [LARGE SCALE GENOMIC DNA]</scope>
    <source>
        <strain evidence="12 13">Y-11</strain>
    </source>
</reference>
<dbReference type="InterPro" id="IPR017871">
    <property type="entry name" value="ABC_transporter-like_CS"/>
</dbReference>
<dbReference type="Proteomes" id="UP000014809">
    <property type="component" value="Chromosome"/>
</dbReference>
<dbReference type="CDD" id="cd18548">
    <property type="entry name" value="ABC_6TM_Tm287_like"/>
    <property type="match status" value="1"/>
</dbReference>
<feature type="transmembrane region" description="Helical" evidence="9">
    <location>
        <begin position="59"/>
        <end position="87"/>
    </location>
</feature>
<dbReference type="Gene3D" id="1.20.1560.10">
    <property type="entry name" value="ABC transporter type 1, transmembrane domain"/>
    <property type="match status" value="1"/>
</dbReference>
<sequence>MLDHMHLLRLLRIYARPYLGLLTVVLILQAVSAIATLYLPSLNADIIDKGVSTGDIGYIWSTGGVMLAVAFVQVIAAVGATWCAARISMGVGRDIRRDVYLTVDRFSARDMGDFGVPTLVTRGTNDVQQVQMVTAMALSFMVTMPIMCVGGIVMALREDVGLSWLVWVSVPVLLVIVSLMIVQLVPLFNVMQEKVDRINGVLREQITGIRVVRAFVREEHESARFAEANREIAQVSEKVGRVFVLMFPMIMLLLHIATAAVLWFGGHRVGDGEMEVGSLTAFMQYLLQILVAVMMGAFMAMMLPRAIVCARRIDEVLEHVATIAEPSTPQTPTALRGELEFRNVSFTYPGAGKPVLTDISFTVHPGQTTAVIGATGSGKTTLVNLIPRLLEPTSGEVLLDGVPVHRMARPAIVERVGLVPQKAFLFSGTVASNLRFGAPDATDEDLWDALRIAQADGFVAERVTGGDGGDGGDKGENGDAARGLASSIAQGGTDVSGGQRQRLCIARALVADPKVYVFDDAFSALDVTTDAMLRAALAPRTTDAAVVTVAQRVSTVRDADQILVLDGGRIVARGTHDQLLETSDTYREIVESQLTAAGTGVEEAE</sequence>
<feature type="transmembrane region" description="Helical" evidence="9">
    <location>
        <begin position="285"/>
        <end position="303"/>
    </location>
</feature>
<dbReference type="InterPro" id="IPR003439">
    <property type="entry name" value="ABC_transporter-like_ATP-bd"/>
</dbReference>
<keyword evidence="2" id="KW-0813">Transport</keyword>
<comment type="subcellular location">
    <subcellularLocation>
        <location evidence="1">Cell membrane</location>
        <topology evidence="1">Multi-pass membrane protein</topology>
    </subcellularLocation>
</comment>
<dbReference type="PROSITE" id="PS50893">
    <property type="entry name" value="ABC_TRANSPORTER_2"/>
    <property type="match status" value="1"/>
</dbReference>
<protein>
    <submittedName>
        <fullName evidence="12">Uncharacterized protein</fullName>
    </submittedName>
</protein>
<dbReference type="InterPro" id="IPR011527">
    <property type="entry name" value="ABC1_TM_dom"/>
</dbReference>
<dbReference type="PROSITE" id="PS50929">
    <property type="entry name" value="ABC_TM1F"/>
    <property type="match status" value="1"/>
</dbReference>
<evidence type="ECO:0000256" key="5">
    <source>
        <dbReference type="ARBA" id="ARBA00022741"/>
    </source>
</evidence>
<dbReference type="InterPro" id="IPR036640">
    <property type="entry name" value="ABC1_TM_sf"/>
</dbReference>
<dbReference type="Pfam" id="PF00005">
    <property type="entry name" value="ABC_tran"/>
    <property type="match status" value="1"/>
</dbReference>
<dbReference type="eggNOG" id="COG1132">
    <property type="taxonomic scope" value="Bacteria"/>
</dbReference>
<dbReference type="STRING" id="1200352.A606_11590"/>
<dbReference type="PROSITE" id="PS00211">
    <property type="entry name" value="ABC_TRANSPORTER_1"/>
    <property type="match status" value="1"/>
</dbReference>
<dbReference type="Gene3D" id="3.40.50.300">
    <property type="entry name" value="P-loop containing nucleotide triphosphate hydrolases"/>
    <property type="match status" value="1"/>
</dbReference>
<keyword evidence="5" id="KW-0547">Nucleotide-binding</keyword>
<feature type="domain" description="ABC transmembrane type-1" evidence="11">
    <location>
        <begin position="24"/>
        <end position="305"/>
    </location>
</feature>
<name>S4XFR3_9CORY</name>
<feature type="transmembrane region" description="Helical" evidence="9">
    <location>
        <begin position="242"/>
        <end position="265"/>
    </location>
</feature>
<keyword evidence="8 9" id="KW-0472">Membrane</keyword>
<dbReference type="HOGENOM" id="CLU_000604_84_3_11"/>
<accession>S4XFR3</accession>
<keyword evidence="3" id="KW-1003">Cell membrane</keyword>
<dbReference type="GO" id="GO:0015421">
    <property type="term" value="F:ABC-type oligopeptide transporter activity"/>
    <property type="evidence" value="ECO:0007669"/>
    <property type="project" value="TreeGrafter"/>
</dbReference>
<dbReference type="AlphaFoldDB" id="S4XFR3"/>
<gene>
    <name evidence="12" type="ORF">A606_11590</name>
</gene>
<dbReference type="InterPro" id="IPR027417">
    <property type="entry name" value="P-loop_NTPase"/>
</dbReference>
<dbReference type="OrthoDB" id="9806127at2"/>
<evidence type="ECO:0000259" key="11">
    <source>
        <dbReference type="PROSITE" id="PS50929"/>
    </source>
</evidence>
<keyword evidence="7 9" id="KW-1133">Transmembrane helix</keyword>
<evidence type="ECO:0000256" key="1">
    <source>
        <dbReference type="ARBA" id="ARBA00004651"/>
    </source>
</evidence>
<keyword evidence="6" id="KW-0067">ATP-binding</keyword>
<dbReference type="InterPro" id="IPR039421">
    <property type="entry name" value="Type_1_exporter"/>
</dbReference>